<dbReference type="GO" id="GO:0005886">
    <property type="term" value="C:plasma membrane"/>
    <property type="evidence" value="ECO:0007669"/>
    <property type="project" value="UniProtKB-SubCell"/>
</dbReference>
<gene>
    <name evidence="8" type="ORF">HNP36_000242</name>
</gene>
<keyword evidence="2" id="KW-1003">Cell membrane</keyword>
<dbReference type="RefSeq" id="WP_184161482.1">
    <property type="nucleotide sequence ID" value="NZ_JACHLC010000001.1"/>
</dbReference>
<dbReference type="GO" id="GO:0022857">
    <property type="term" value="F:transmembrane transporter activity"/>
    <property type="evidence" value="ECO:0007669"/>
    <property type="project" value="InterPro"/>
</dbReference>
<feature type="domain" description="Major facilitator superfamily (MFS) profile" evidence="7">
    <location>
        <begin position="6"/>
        <end position="382"/>
    </location>
</feature>
<feature type="transmembrane region" description="Helical" evidence="6">
    <location>
        <begin position="204"/>
        <end position="224"/>
    </location>
</feature>
<accession>A0A841NCX3</accession>
<evidence type="ECO:0000256" key="5">
    <source>
        <dbReference type="ARBA" id="ARBA00023136"/>
    </source>
</evidence>
<dbReference type="Pfam" id="PF07690">
    <property type="entry name" value="MFS_1"/>
    <property type="match status" value="1"/>
</dbReference>
<evidence type="ECO:0000256" key="2">
    <source>
        <dbReference type="ARBA" id="ARBA00022475"/>
    </source>
</evidence>
<reference evidence="8 9" key="1">
    <citation type="submission" date="2020-08" db="EMBL/GenBank/DDBJ databases">
        <title>Functional genomics of gut bacteria from endangered species of beetles.</title>
        <authorList>
            <person name="Carlos-Shanley C."/>
        </authorList>
    </citation>
    <scope>NUCLEOTIDE SEQUENCE [LARGE SCALE GENOMIC DNA]</scope>
    <source>
        <strain evidence="8 9">S00136</strain>
    </source>
</reference>
<dbReference type="InterPro" id="IPR020846">
    <property type="entry name" value="MFS_dom"/>
</dbReference>
<feature type="transmembrane region" description="Helical" evidence="6">
    <location>
        <begin position="269"/>
        <end position="288"/>
    </location>
</feature>
<feature type="transmembrane region" description="Helical" evidence="6">
    <location>
        <begin position="327"/>
        <end position="350"/>
    </location>
</feature>
<evidence type="ECO:0000256" key="1">
    <source>
        <dbReference type="ARBA" id="ARBA00004651"/>
    </source>
</evidence>
<dbReference type="PANTHER" id="PTHR43124">
    <property type="entry name" value="PURINE EFFLUX PUMP PBUE"/>
    <property type="match status" value="1"/>
</dbReference>
<dbReference type="Proteomes" id="UP000589738">
    <property type="component" value="Unassembled WGS sequence"/>
</dbReference>
<proteinExistence type="predicted"/>
<dbReference type="Gene3D" id="1.20.1250.20">
    <property type="entry name" value="MFS general substrate transporter like domains"/>
    <property type="match status" value="2"/>
</dbReference>
<organism evidence="8 9">
    <name type="scientific">Chryseobacterium shigense</name>
    <dbReference type="NCBI Taxonomy" id="297244"/>
    <lineage>
        <taxon>Bacteria</taxon>
        <taxon>Pseudomonadati</taxon>
        <taxon>Bacteroidota</taxon>
        <taxon>Flavobacteriia</taxon>
        <taxon>Flavobacteriales</taxon>
        <taxon>Weeksellaceae</taxon>
        <taxon>Chryseobacterium group</taxon>
        <taxon>Chryseobacterium</taxon>
    </lineage>
</organism>
<dbReference type="EMBL" id="JACHLC010000001">
    <property type="protein sequence ID" value="MBB6369189.1"/>
    <property type="molecule type" value="Genomic_DNA"/>
</dbReference>
<feature type="transmembrane region" description="Helical" evidence="6">
    <location>
        <begin position="129"/>
        <end position="152"/>
    </location>
</feature>
<comment type="caution">
    <text evidence="8">The sequence shown here is derived from an EMBL/GenBank/DDBJ whole genome shotgun (WGS) entry which is preliminary data.</text>
</comment>
<dbReference type="CDD" id="cd17324">
    <property type="entry name" value="MFS_NepI_like"/>
    <property type="match status" value="1"/>
</dbReference>
<dbReference type="AlphaFoldDB" id="A0A841NCX3"/>
<feature type="transmembrane region" description="Helical" evidence="6">
    <location>
        <begin position="356"/>
        <end position="375"/>
    </location>
</feature>
<keyword evidence="4 6" id="KW-1133">Transmembrane helix</keyword>
<dbReference type="InterPro" id="IPR050189">
    <property type="entry name" value="MFS_Efflux_Transporters"/>
</dbReference>
<dbReference type="PANTHER" id="PTHR43124:SF6">
    <property type="entry name" value="TRANSPORTER ARAJ-RELATED"/>
    <property type="match status" value="1"/>
</dbReference>
<feature type="transmembrane region" description="Helical" evidence="6">
    <location>
        <begin position="239"/>
        <end position="257"/>
    </location>
</feature>
<dbReference type="InterPro" id="IPR036259">
    <property type="entry name" value="MFS_trans_sf"/>
</dbReference>
<protein>
    <submittedName>
        <fullName evidence="8">DHA1 family arabinose polymer transporter-like MFS transporter</fullName>
    </submittedName>
</protein>
<evidence type="ECO:0000259" key="7">
    <source>
        <dbReference type="PROSITE" id="PS50850"/>
    </source>
</evidence>
<name>A0A841NCX3_9FLAO</name>
<keyword evidence="5 6" id="KW-0472">Membrane</keyword>
<keyword evidence="9" id="KW-1185">Reference proteome</keyword>
<feature type="transmembrane region" description="Helical" evidence="6">
    <location>
        <begin position="48"/>
        <end position="65"/>
    </location>
</feature>
<evidence type="ECO:0000313" key="9">
    <source>
        <dbReference type="Proteomes" id="UP000589738"/>
    </source>
</evidence>
<comment type="subcellular location">
    <subcellularLocation>
        <location evidence="1">Cell membrane</location>
        <topology evidence="1">Multi-pass membrane protein</topology>
    </subcellularLocation>
</comment>
<feature type="transmembrane region" description="Helical" evidence="6">
    <location>
        <begin position="97"/>
        <end position="117"/>
    </location>
</feature>
<feature type="transmembrane region" description="Helical" evidence="6">
    <location>
        <begin position="158"/>
        <end position="183"/>
    </location>
</feature>
<dbReference type="SUPFAM" id="SSF103473">
    <property type="entry name" value="MFS general substrate transporter"/>
    <property type="match status" value="1"/>
</dbReference>
<dbReference type="PROSITE" id="PS50850">
    <property type="entry name" value="MFS"/>
    <property type="match status" value="1"/>
</dbReference>
<keyword evidence="3 6" id="KW-0812">Transmembrane</keyword>
<sequence length="401" mass="43412">MKIDKRIIPLAIGGLGIGTTEFTVMGLLPDIANTLKITIPEAGHLISAYAMGVVIGAPILIGYSVKFPPKKVLMVLMILFTLFNGLSAVAPDYTSMMIIRFMSGLPHGAFFGVGTVVASRMAGKGKEAFYISLMFTGLTVANLVMVPLVTYIGHVYHWRLYFAIVALIGLFAILFLKLWLPAIESNQDTHFLEELKFLKNKQSWLVLGITAIGFGGLFTWFSYITPLMTIVAGIQSNQMAYVMILAGAGMVVGNLAGGFISDRLGPEKTCVLLIFLMMLSLAGVFFLAEYKSMALVLTFVCGALSMSVAAPINIMMMKAAPKSEMMAAAFMQAAFNIANAMGAFLGGIPLEYGFSFKYPSLVGVGMTFIGLAISLRYRYLYGKETAPEDEDTVIECVPCDK</sequence>
<dbReference type="InterPro" id="IPR011701">
    <property type="entry name" value="MFS"/>
</dbReference>
<feature type="transmembrane region" description="Helical" evidence="6">
    <location>
        <begin position="72"/>
        <end position="91"/>
    </location>
</feature>
<feature type="transmembrane region" description="Helical" evidence="6">
    <location>
        <begin position="7"/>
        <end position="28"/>
    </location>
</feature>
<evidence type="ECO:0000256" key="6">
    <source>
        <dbReference type="SAM" id="Phobius"/>
    </source>
</evidence>
<evidence type="ECO:0000256" key="4">
    <source>
        <dbReference type="ARBA" id="ARBA00022989"/>
    </source>
</evidence>
<feature type="transmembrane region" description="Helical" evidence="6">
    <location>
        <begin position="294"/>
        <end position="315"/>
    </location>
</feature>
<evidence type="ECO:0000256" key="3">
    <source>
        <dbReference type="ARBA" id="ARBA00022692"/>
    </source>
</evidence>
<evidence type="ECO:0000313" key="8">
    <source>
        <dbReference type="EMBL" id="MBB6369189.1"/>
    </source>
</evidence>